<reference evidence="2" key="1">
    <citation type="submission" date="2022-03" db="EMBL/GenBank/DDBJ databases">
        <authorList>
            <person name="Martin C."/>
        </authorList>
    </citation>
    <scope>NUCLEOTIDE SEQUENCE</scope>
</reference>
<evidence type="ECO:0000313" key="3">
    <source>
        <dbReference type="Proteomes" id="UP000749559"/>
    </source>
</evidence>
<feature type="compositionally biased region" description="Polar residues" evidence="1">
    <location>
        <begin position="416"/>
        <end position="427"/>
    </location>
</feature>
<keyword evidence="3" id="KW-1185">Reference proteome</keyword>
<feature type="region of interest" description="Disordered" evidence="1">
    <location>
        <begin position="151"/>
        <end position="173"/>
    </location>
</feature>
<accession>A0A8J1XXP4</accession>
<feature type="region of interest" description="Disordered" evidence="1">
    <location>
        <begin position="371"/>
        <end position="473"/>
    </location>
</feature>
<feature type="compositionally biased region" description="Basic and acidic residues" evidence="1">
    <location>
        <begin position="400"/>
        <end position="410"/>
    </location>
</feature>
<evidence type="ECO:0000256" key="1">
    <source>
        <dbReference type="SAM" id="MobiDB-lite"/>
    </source>
</evidence>
<feature type="compositionally biased region" description="Low complexity" evidence="1">
    <location>
        <begin position="428"/>
        <end position="439"/>
    </location>
</feature>
<gene>
    <name evidence="2" type="ORF">OFUS_LOCUS16193</name>
</gene>
<feature type="compositionally biased region" description="Basic residues" evidence="1">
    <location>
        <begin position="307"/>
        <end position="316"/>
    </location>
</feature>
<protein>
    <submittedName>
        <fullName evidence="2">Uncharacterized protein</fullName>
    </submittedName>
</protein>
<dbReference type="AlphaFoldDB" id="A0A8J1XXP4"/>
<feature type="compositionally biased region" description="Polar residues" evidence="1">
    <location>
        <begin position="371"/>
        <end position="382"/>
    </location>
</feature>
<feature type="compositionally biased region" description="Basic and acidic residues" evidence="1">
    <location>
        <begin position="458"/>
        <end position="472"/>
    </location>
</feature>
<feature type="region of interest" description="Disordered" evidence="1">
    <location>
        <begin position="295"/>
        <end position="333"/>
    </location>
</feature>
<feature type="compositionally biased region" description="Polar residues" evidence="1">
    <location>
        <begin position="444"/>
        <end position="457"/>
    </location>
</feature>
<evidence type="ECO:0000313" key="2">
    <source>
        <dbReference type="EMBL" id="CAH1791059.1"/>
    </source>
</evidence>
<sequence length="600" mass="68092">MKFKHVQHNSIGDQVLSESERQAVKLSDVQKRIDDKGISQIVLERRRSLDMIIHAQKDMEKHLSKINHRKGEIIREKYEAQESHGNRFYTKTVEETILPENNRICLPADKAKALLRTVLSDSQAQREIMLRETQHSNQTDNPSNQEYKELEDAPLEESSSKIGHNDADVHDNNMVNYNGETNNTNNDNCGTYVTHMTKDDKSCVSQLTEPNRLTVDEPNKDDDNDSHYEVVHSHVPHSLPSYKHLHPGKSHKNVHVHFGDSETIEINTIELEEDDDAQIKEENSTKHCAENSNITRAHVPHPPKGIHAQHKSRMKKHGSDNKDGHSANEQGTHHHRLGTENVEHLPLVQEVPMIQISQTNEQQRMGHLNNRRLSISNPSSPNFDMDGHGLGRRRSGTWPKKPENYDDLKNRVLQKKTFSFSPNASNESLSSQRSPRSPLANVPNLRTTLTPSIVDSTDSLHGESNRPSERLLNRRVSLPLNSLSRCQLLQPPELSKRRTSMSSSENIDLLAGSSEKLHSAQPDKPPLTRKNSASFQTMSTFFNSIRDRRMSADETMLGNGQINVNKSPIGSKGSSEMHKWLEIESKGQLKKMTHKSKKKT</sequence>
<name>A0A8J1XXP4_OWEFU</name>
<proteinExistence type="predicted"/>
<feature type="compositionally biased region" description="Basic and acidic residues" evidence="1">
    <location>
        <begin position="317"/>
        <end position="326"/>
    </location>
</feature>
<dbReference type="EMBL" id="CAIIXF020000008">
    <property type="protein sequence ID" value="CAH1791059.1"/>
    <property type="molecule type" value="Genomic_DNA"/>
</dbReference>
<comment type="caution">
    <text evidence="2">The sequence shown here is derived from an EMBL/GenBank/DDBJ whole genome shotgun (WGS) entry which is preliminary data.</text>
</comment>
<dbReference type="Proteomes" id="UP000749559">
    <property type="component" value="Unassembled WGS sequence"/>
</dbReference>
<organism evidence="2 3">
    <name type="scientific">Owenia fusiformis</name>
    <name type="common">Polychaete worm</name>
    <dbReference type="NCBI Taxonomy" id="6347"/>
    <lineage>
        <taxon>Eukaryota</taxon>
        <taxon>Metazoa</taxon>
        <taxon>Spiralia</taxon>
        <taxon>Lophotrochozoa</taxon>
        <taxon>Annelida</taxon>
        <taxon>Polychaeta</taxon>
        <taxon>Sedentaria</taxon>
        <taxon>Canalipalpata</taxon>
        <taxon>Sabellida</taxon>
        <taxon>Oweniida</taxon>
        <taxon>Oweniidae</taxon>
        <taxon>Owenia</taxon>
    </lineage>
</organism>